<dbReference type="KEGG" id="marq:MARGE09_P1356"/>
<gene>
    <name evidence="1" type="ORF">MARGE09_P1356</name>
</gene>
<organism evidence="1 2">
    <name type="scientific">Marinagarivorans cellulosilyticus</name>
    <dbReference type="NCBI Taxonomy" id="2721545"/>
    <lineage>
        <taxon>Bacteria</taxon>
        <taxon>Pseudomonadati</taxon>
        <taxon>Pseudomonadota</taxon>
        <taxon>Gammaproteobacteria</taxon>
        <taxon>Cellvibrionales</taxon>
        <taxon>Cellvibrionaceae</taxon>
        <taxon>Marinagarivorans</taxon>
    </lineage>
</organism>
<dbReference type="Proteomes" id="UP001320119">
    <property type="component" value="Chromosome"/>
</dbReference>
<dbReference type="AlphaFoldDB" id="A0AAN2BJM4"/>
<name>A0AAN2BJM4_9GAMM</name>
<dbReference type="RefSeq" id="WP_236986630.1">
    <property type="nucleotide sequence ID" value="NZ_AP023086.1"/>
</dbReference>
<proteinExistence type="predicted"/>
<protein>
    <submittedName>
        <fullName evidence="1">Uncharacterized protein</fullName>
    </submittedName>
</protein>
<sequence>MKVYYKVFEYNAEQVVDGDVLDAALIDGKALLGFSDVVFLGLDKDQLCREGSKIWKLKHDEIAKLITPLPKTVNADSGLAITFHTEQTYCNVDTQPAGDHYVFIPVLCERLLKLAEESQRCEAVIGVVEEGCPRNWQGVLSYLKQHQSQPL</sequence>
<accession>A0AAN2BJM4</accession>
<keyword evidence="2" id="KW-1185">Reference proteome</keyword>
<evidence type="ECO:0000313" key="1">
    <source>
        <dbReference type="EMBL" id="BCD97155.1"/>
    </source>
</evidence>
<dbReference type="EMBL" id="AP023086">
    <property type="protein sequence ID" value="BCD97155.1"/>
    <property type="molecule type" value="Genomic_DNA"/>
</dbReference>
<evidence type="ECO:0000313" key="2">
    <source>
        <dbReference type="Proteomes" id="UP001320119"/>
    </source>
</evidence>
<reference evidence="1 2" key="1">
    <citation type="journal article" date="2022" name="IScience">
        <title>An ultrasensitive nanofiber-based assay for enzymatic hydrolysis and deep-sea microbial degradation of cellulose.</title>
        <authorList>
            <person name="Tsudome M."/>
            <person name="Tachioka M."/>
            <person name="Miyazaki M."/>
            <person name="Uchimura K."/>
            <person name="Tsuda M."/>
            <person name="Takaki Y."/>
            <person name="Deguchi S."/>
        </authorList>
    </citation>
    <scope>NUCLEOTIDE SEQUENCE [LARGE SCALE GENOMIC DNA]</scope>
    <source>
        <strain evidence="1 2">GE09</strain>
    </source>
</reference>